<organism evidence="3 4">
    <name type="scientific">Candidatus Venteria ishoeyi</name>
    <dbReference type="NCBI Taxonomy" id="1899563"/>
    <lineage>
        <taxon>Bacteria</taxon>
        <taxon>Pseudomonadati</taxon>
        <taxon>Pseudomonadota</taxon>
        <taxon>Gammaproteobacteria</taxon>
        <taxon>Thiotrichales</taxon>
        <taxon>Thiotrichaceae</taxon>
        <taxon>Venteria</taxon>
    </lineage>
</organism>
<dbReference type="Proteomes" id="UP000236724">
    <property type="component" value="Unassembled WGS sequence"/>
</dbReference>
<dbReference type="OrthoDB" id="9812729at2"/>
<dbReference type="AlphaFoldDB" id="A0A1H6F9W3"/>
<dbReference type="PANTHER" id="PTHR33608">
    <property type="entry name" value="BLL2464 PROTEIN"/>
    <property type="match status" value="1"/>
</dbReference>
<dbReference type="PANTHER" id="PTHR33608:SF3">
    <property type="entry name" value="SLR2013 PROTEIN"/>
    <property type="match status" value="1"/>
</dbReference>
<accession>A0A1H6F9W3</accession>
<protein>
    <recommendedName>
        <fullName evidence="2">DUF58 domain-containing protein</fullName>
    </recommendedName>
</protein>
<gene>
    <name evidence="3" type="ORF">MBHS_01669</name>
</gene>
<keyword evidence="1" id="KW-1133">Transmembrane helix</keyword>
<dbReference type="InterPro" id="IPR002881">
    <property type="entry name" value="DUF58"/>
</dbReference>
<name>A0A1H6F9W3_9GAMM</name>
<feature type="transmembrane region" description="Helical" evidence="1">
    <location>
        <begin position="32"/>
        <end position="53"/>
    </location>
</feature>
<dbReference type="SUPFAM" id="SSF53300">
    <property type="entry name" value="vWA-like"/>
    <property type="match status" value="1"/>
</dbReference>
<keyword evidence="1" id="KW-0812">Transmembrane</keyword>
<keyword evidence="4" id="KW-1185">Reference proteome</keyword>
<proteinExistence type="predicted"/>
<keyword evidence="1" id="KW-0472">Membrane</keyword>
<evidence type="ECO:0000259" key="2">
    <source>
        <dbReference type="Pfam" id="PF01882"/>
    </source>
</evidence>
<dbReference type="EMBL" id="FMSV02000384">
    <property type="protein sequence ID" value="SEH05814.1"/>
    <property type="molecule type" value="Genomic_DNA"/>
</dbReference>
<reference evidence="3 4" key="1">
    <citation type="submission" date="2016-10" db="EMBL/GenBank/DDBJ databases">
        <authorList>
            <person name="de Groot N.N."/>
        </authorList>
    </citation>
    <scope>NUCLEOTIDE SEQUENCE [LARGE SCALE GENOMIC DNA]</scope>
    <source>
        <strain evidence="3">MBHS1</strain>
    </source>
</reference>
<feature type="transmembrane region" description="Helical" evidence="1">
    <location>
        <begin position="9"/>
        <end position="26"/>
    </location>
</feature>
<evidence type="ECO:0000256" key="1">
    <source>
        <dbReference type="SAM" id="Phobius"/>
    </source>
</evidence>
<evidence type="ECO:0000313" key="4">
    <source>
        <dbReference type="Proteomes" id="UP000236724"/>
    </source>
</evidence>
<evidence type="ECO:0000313" key="3">
    <source>
        <dbReference type="EMBL" id="SEH05814.1"/>
    </source>
</evidence>
<sequence length="435" mass="50420">MLTVQPARLLLHLSGFCLLLAVGSLFSPVMQILWQVFGLFIIFLALLDWISLYRLPTPTLERKLAHSLPLGIWSPVKLSISTIPPLKLEIFDDYPTPAVVQDQPYQVFLPATKKLQIQYLFQPQLRGNMLFPGIHLRLYSPWRLWSQRRYQHLPQTVRIYPNFAAIRKYMKLAMENRLGQLGIRKQQRRGEGMEFHQMREYREGDSMRQIDWKTSVRQRKLISREYTDEREQQVIFLLDCSQRMRAKDDHLSHFDHCLNALLLVAYAALRQGDAPGLLTFSGATRWLPPRPGQDTINHLLNQLYDLQPSTNSGDYLQAAQSLLQRQKKRALVIILTNLRDEDNPTLLTALGLLRKKHVVLIASLREQILEATQEKPISSFQSALRYAALEEYLLRRRQAHQALNAQGALSIDVLPEQLPAALINHYLEIKRSQRL</sequence>
<dbReference type="Pfam" id="PF01882">
    <property type="entry name" value="DUF58"/>
    <property type="match status" value="1"/>
</dbReference>
<feature type="domain" description="DUF58" evidence="2">
    <location>
        <begin position="197"/>
        <end position="366"/>
    </location>
</feature>
<dbReference type="InterPro" id="IPR036465">
    <property type="entry name" value="vWFA_dom_sf"/>
</dbReference>
<dbReference type="Gene3D" id="3.40.50.410">
    <property type="entry name" value="von Willebrand factor, type A domain"/>
    <property type="match status" value="1"/>
</dbReference>